<dbReference type="KEGG" id="parq:DSM112329_01245"/>
<feature type="region of interest" description="Disordered" evidence="1">
    <location>
        <begin position="105"/>
        <end position="128"/>
    </location>
</feature>
<gene>
    <name evidence="2" type="ORF">DSM112329_01245</name>
</gene>
<evidence type="ECO:0000313" key="2">
    <source>
        <dbReference type="EMBL" id="XAY04412.1"/>
    </source>
</evidence>
<dbReference type="RefSeq" id="WP_354700952.1">
    <property type="nucleotide sequence ID" value="NZ_CP114014.1"/>
</dbReference>
<sequence length="128" mass="13898">MSDDFPRWPPDWLDEYALSKEETLAAAGAVELRSGLRGDGQILFAVQWPDGLRYMVVDPVGGGTPQALRIGEKSEDGEIARLVEGLWSQALAQAKQLIDGEIQAATPLMPTLPDPGGDGGRRRRWGRG</sequence>
<dbReference type="EMBL" id="CP114014">
    <property type="protein sequence ID" value="XAY04412.1"/>
    <property type="molecule type" value="Genomic_DNA"/>
</dbReference>
<organism evidence="2">
    <name type="scientific">Paraconexibacter sp. AEG42_29</name>
    <dbReference type="NCBI Taxonomy" id="2997339"/>
    <lineage>
        <taxon>Bacteria</taxon>
        <taxon>Bacillati</taxon>
        <taxon>Actinomycetota</taxon>
        <taxon>Thermoleophilia</taxon>
        <taxon>Solirubrobacterales</taxon>
        <taxon>Paraconexibacteraceae</taxon>
        <taxon>Paraconexibacter</taxon>
    </lineage>
</organism>
<name>A0AAU7AS21_9ACTN</name>
<proteinExistence type="predicted"/>
<accession>A0AAU7AS21</accession>
<evidence type="ECO:0000256" key="1">
    <source>
        <dbReference type="SAM" id="MobiDB-lite"/>
    </source>
</evidence>
<dbReference type="AlphaFoldDB" id="A0AAU7AS21"/>
<reference evidence="2" key="1">
    <citation type="submission" date="2022-12" db="EMBL/GenBank/DDBJ databases">
        <title>Paraconexibacter alkalitolerans sp. nov. and Baekduia alba sp. nov., isolated from soil and emended description of the genera Paraconexibacter (Chun et al., 2020) and Baekduia (An et al., 2020).</title>
        <authorList>
            <person name="Vieira S."/>
            <person name="Huber K.J."/>
            <person name="Geppert A."/>
            <person name="Wolf J."/>
            <person name="Neumann-Schaal M."/>
            <person name="Muesken M."/>
            <person name="Overmann J."/>
        </authorList>
    </citation>
    <scope>NUCLEOTIDE SEQUENCE</scope>
    <source>
        <strain evidence="2">AEG42_29</strain>
    </source>
</reference>
<protein>
    <submittedName>
        <fullName evidence="2">Uncharacterized protein</fullName>
    </submittedName>
</protein>